<dbReference type="EMBL" id="AWWI01000060">
    <property type="protein sequence ID" value="PIL20706.1"/>
    <property type="molecule type" value="Genomic_DNA"/>
</dbReference>
<proteinExistence type="predicted"/>
<dbReference type="Proteomes" id="UP000231259">
    <property type="component" value="Unassembled WGS sequence"/>
</dbReference>
<reference evidence="1 2" key="1">
    <citation type="submission" date="2013-09" db="EMBL/GenBank/DDBJ databases">
        <title>Genome sequencing of Phaeobacter antarcticus sp. nov. SM1211.</title>
        <authorList>
            <person name="Zhang X.-Y."/>
            <person name="Liu C."/>
            <person name="Chen X.-L."/>
            <person name="Xie B.-B."/>
            <person name="Qin Q.-L."/>
            <person name="Rong J.-C."/>
            <person name="Zhang Y.-Z."/>
        </authorList>
    </citation>
    <scope>NUCLEOTIDE SEQUENCE [LARGE SCALE GENOMIC DNA]</scope>
    <source>
        <strain evidence="1 2">SM1211</strain>
    </source>
</reference>
<gene>
    <name evidence="1" type="ORF">P775_09270</name>
</gene>
<protein>
    <submittedName>
        <fullName evidence="1">Uncharacterized protein</fullName>
    </submittedName>
</protein>
<sequence length="145" mass="15954">MREGLACSLCRFFVQFDVVYRRNHFASCVVTARGADVMRALKLAAVVTFVGVPRHEGVMGATIVATRFRYFILLDGHVSTSICYEAGMAHMPNYRSVRPHNRKGLSDTTLNPDQGAKIGGKIPGASDLLRSAERVLKTLAIRNNT</sequence>
<name>A0A2G8RGJ1_9RHOB</name>
<evidence type="ECO:0000313" key="1">
    <source>
        <dbReference type="EMBL" id="PIL20706.1"/>
    </source>
</evidence>
<comment type="caution">
    <text evidence="1">The sequence shown here is derived from an EMBL/GenBank/DDBJ whole genome shotgun (WGS) entry which is preliminary data.</text>
</comment>
<accession>A0A2G8RGJ1</accession>
<keyword evidence="2" id="KW-1185">Reference proteome</keyword>
<evidence type="ECO:0000313" key="2">
    <source>
        <dbReference type="Proteomes" id="UP000231259"/>
    </source>
</evidence>
<dbReference type="AlphaFoldDB" id="A0A2G8RGJ1"/>
<organism evidence="1 2">
    <name type="scientific">Puniceibacterium antarcticum</name>
    <dbReference type="NCBI Taxonomy" id="1206336"/>
    <lineage>
        <taxon>Bacteria</taxon>
        <taxon>Pseudomonadati</taxon>
        <taxon>Pseudomonadota</taxon>
        <taxon>Alphaproteobacteria</taxon>
        <taxon>Rhodobacterales</taxon>
        <taxon>Paracoccaceae</taxon>
        <taxon>Puniceibacterium</taxon>
    </lineage>
</organism>